<feature type="transmembrane region" description="Helical" evidence="1">
    <location>
        <begin position="47"/>
        <end position="67"/>
    </location>
</feature>
<dbReference type="STRING" id="360411.AC812_01900"/>
<proteinExistence type="predicted"/>
<keyword evidence="3" id="KW-1185">Reference proteome</keyword>
<keyword evidence="1" id="KW-0812">Transmembrane</keyword>
<sequence length="160" mass="18438">MSTLNLILQSLHNLTRWALVILAIIVIVRGFTGWQRGRRFNQDDNRFGMLYTSFFDVQLLLGLILYFSKGWFGVLTADFAAAMRASGTRFFAIEHFLLMFVALVVAHVVRSRTRKAASDVLKHRWAAFGYLASFVLMLAAIPWPFLDYGRPWLRLFGLQF</sequence>
<keyword evidence="1" id="KW-1133">Transmembrane helix</keyword>
<dbReference type="AlphaFoldDB" id="A0A0P6X589"/>
<feature type="transmembrane region" description="Helical" evidence="1">
    <location>
        <begin position="14"/>
        <end position="35"/>
    </location>
</feature>
<gene>
    <name evidence="2" type="ORF">AC812_01900</name>
</gene>
<comment type="caution">
    <text evidence="2">The sequence shown here is derived from an EMBL/GenBank/DDBJ whole genome shotgun (WGS) entry which is preliminary data.</text>
</comment>
<protein>
    <submittedName>
        <fullName evidence="2">Uncharacterized protein</fullName>
    </submittedName>
</protein>
<dbReference type="OrthoDB" id="160900at2"/>
<dbReference type="Proteomes" id="UP000050514">
    <property type="component" value="Unassembled WGS sequence"/>
</dbReference>
<name>A0A0P6X589_9CHLR</name>
<accession>A0A0P6X589</accession>
<dbReference type="EMBL" id="LGHJ01000006">
    <property type="protein sequence ID" value="KPL78189.1"/>
    <property type="molecule type" value="Genomic_DNA"/>
</dbReference>
<evidence type="ECO:0000256" key="1">
    <source>
        <dbReference type="SAM" id="Phobius"/>
    </source>
</evidence>
<dbReference type="RefSeq" id="WP_061913158.1">
    <property type="nucleotide sequence ID" value="NZ_DF967971.1"/>
</dbReference>
<feature type="transmembrane region" description="Helical" evidence="1">
    <location>
        <begin position="87"/>
        <end position="106"/>
    </location>
</feature>
<keyword evidence="1" id="KW-0472">Membrane</keyword>
<evidence type="ECO:0000313" key="2">
    <source>
        <dbReference type="EMBL" id="KPL78189.1"/>
    </source>
</evidence>
<feature type="transmembrane region" description="Helical" evidence="1">
    <location>
        <begin position="127"/>
        <end position="146"/>
    </location>
</feature>
<reference evidence="2 3" key="1">
    <citation type="submission" date="2015-07" db="EMBL/GenBank/DDBJ databases">
        <title>Draft genome of Bellilinea caldifistulae DSM 17877.</title>
        <authorList>
            <person name="Hemp J."/>
            <person name="Ward L.M."/>
            <person name="Pace L.A."/>
            <person name="Fischer W.W."/>
        </authorList>
    </citation>
    <scope>NUCLEOTIDE SEQUENCE [LARGE SCALE GENOMIC DNA]</scope>
    <source>
        <strain evidence="2 3">GOMI-1</strain>
    </source>
</reference>
<evidence type="ECO:0000313" key="3">
    <source>
        <dbReference type="Proteomes" id="UP000050514"/>
    </source>
</evidence>
<organism evidence="2 3">
    <name type="scientific">Bellilinea caldifistulae</name>
    <dbReference type="NCBI Taxonomy" id="360411"/>
    <lineage>
        <taxon>Bacteria</taxon>
        <taxon>Bacillati</taxon>
        <taxon>Chloroflexota</taxon>
        <taxon>Anaerolineae</taxon>
        <taxon>Anaerolineales</taxon>
        <taxon>Anaerolineaceae</taxon>
        <taxon>Bellilinea</taxon>
    </lineage>
</organism>